<dbReference type="EMBL" id="CM037023">
    <property type="protein sequence ID" value="KAH7666199.1"/>
    <property type="molecule type" value="Genomic_DNA"/>
</dbReference>
<evidence type="ECO:0000313" key="1">
    <source>
        <dbReference type="EMBL" id="KAH7666199.1"/>
    </source>
</evidence>
<evidence type="ECO:0000313" key="2">
    <source>
        <dbReference type="Proteomes" id="UP000827976"/>
    </source>
</evidence>
<sequence length="132" mass="15338">MYQRLQNLKQGTWPIDNYTTEFYQLMETEEFIEGDVGVTLVVWWSFLTPRVVEEDWLRTNIFQPTYTILGKVCNFVIDAGSCENIIPATVVQKLEIKTEEHPKPYKFAWLKKGGEKGSLWGSTSCPVRKLGW</sequence>
<keyword evidence="2" id="KW-1185">Reference proteome</keyword>
<protein>
    <submittedName>
        <fullName evidence="1">Uncharacterized protein</fullName>
    </submittedName>
</protein>
<name>A0ACB7UZD6_DIOAL</name>
<organism evidence="1 2">
    <name type="scientific">Dioscorea alata</name>
    <name type="common">Purple yam</name>
    <dbReference type="NCBI Taxonomy" id="55571"/>
    <lineage>
        <taxon>Eukaryota</taxon>
        <taxon>Viridiplantae</taxon>
        <taxon>Streptophyta</taxon>
        <taxon>Embryophyta</taxon>
        <taxon>Tracheophyta</taxon>
        <taxon>Spermatophyta</taxon>
        <taxon>Magnoliopsida</taxon>
        <taxon>Liliopsida</taxon>
        <taxon>Dioscoreales</taxon>
        <taxon>Dioscoreaceae</taxon>
        <taxon>Dioscorea</taxon>
    </lineage>
</organism>
<gene>
    <name evidence="1" type="ORF">IHE45_13G085600</name>
</gene>
<proteinExistence type="predicted"/>
<accession>A0ACB7UZD6</accession>
<reference evidence="2" key="1">
    <citation type="journal article" date="2022" name="Nat. Commun.">
        <title>Chromosome evolution and the genetic basis of agronomically important traits in greater yam.</title>
        <authorList>
            <person name="Bredeson J.V."/>
            <person name="Lyons J.B."/>
            <person name="Oniyinde I.O."/>
            <person name="Okereke N.R."/>
            <person name="Kolade O."/>
            <person name="Nnabue I."/>
            <person name="Nwadili C.O."/>
            <person name="Hribova E."/>
            <person name="Parker M."/>
            <person name="Nwogha J."/>
            <person name="Shu S."/>
            <person name="Carlson J."/>
            <person name="Kariba R."/>
            <person name="Muthemba S."/>
            <person name="Knop K."/>
            <person name="Barton G.J."/>
            <person name="Sherwood A.V."/>
            <person name="Lopez-Montes A."/>
            <person name="Asiedu R."/>
            <person name="Jamnadass R."/>
            <person name="Muchugi A."/>
            <person name="Goodstein D."/>
            <person name="Egesi C.N."/>
            <person name="Featherston J."/>
            <person name="Asfaw A."/>
            <person name="Simpson G.G."/>
            <person name="Dolezel J."/>
            <person name="Hendre P.S."/>
            <person name="Van Deynze A."/>
            <person name="Kumar P.L."/>
            <person name="Obidiegwu J.E."/>
            <person name="Bhattacharjee R."/>
            <person name="Rokhsar D.S."/>
        </authorList>
    </citation>
    <scope>NUCLEOTIDE SEQUENCE [LARGE SCALE GENOMIC DNA]</scope>
    <source>
        <strain evidence="2">cv. TDa95/00328</strain>
    </source>
</reference>
<comment type="caution">
    <text evidence="1">The sequence shown here is derived from an EMBL/GenBank/DDBJ whole genome shotgun (WGS) entry which is preliminary data.</text>
</comment>
<dbReference type="Proteomes" id="UP000827976">
    <property type="component" value="Chromosome 13"/>
</dbReference>